<comment type="caution">
    <text evidence="1">The sequence shown here is derived from an EMBL/GenBank/DDBJ whole genome shotgun (WGS) entry which is preliminary data.</text>
</comment>
<dbReference type="Proteomes" id="UP001432027">
    <property type="component" value="Unassembled WGS sequence"/>
</dbReference>
<dbReference type="EMBL" id="BTSX01000002">
    <property type="protein sequence ID" value="GMS87081.1"/>
    <property type="molecule type" value="Genomic_DNA"/>
</dbReference>
<accession>A0AAV5T5W4</accession>
<evidence type="ECO:0000313" key="2">
    <source>
        <dbReference type="Proteomes" id="UP001432027"/>
    </source>
</evidence>
<name>A0AAV5T5W4_9BILA</name>
<protein>
    <submittedName>
        <fullName evidence="1">Uncharacterized protein</fullName>
    </submittedName>
</protein>
<dbReference type="AlphaFoldDB" id="A0AAV5T5W4"/>
<reference evidence="1" key="1">
    <citation type="submission" date="2023-10" db="EMBL/GenBank/DDBJ databases">
        <title>Genome assembly of Pristionchus species.</title>
        <authorList>
            <person name="Yoshida K."/>
            <person name="Sommer R.J."/>
        </authorList>
    </citation>
    <scope>NUCLEOTIDE SEQUENCE</scope>
    <source>
        <strain evidence="1">RS0144</strain>
    </source>
</reference>
<keyword evidence="2" id="KW-1185">Reference proteome</keyword>
<evidence type="ECO:0000313" key="1">
    <source>
        <dbReference type="EMBL" id="GMS87081.1"/>
    </source>
</evidence>
<organism evidence="1 2">
    <name type="scientific">Pristionchus entomophagus</name>
    <dbReference type="NCBI Taxonomy" id="358040"/>
    <lineage>
        <taxon>Eukaryota</taxon>
        <taxon>Metazoa</taxon>
        <taxon>Ecdysozoa</taxon>
        <taxon>Nematoda</taxon>
        <taxon>Chromadorea</taxon>
        <taxon>Rhabditida</taxon>
        <taxon>Rhabditina</taxon>
        <taxon>Diplogasteromorpha</taxon>
        <taxon>Diplogasteroidea</taxon>
        <taxon>Neodiplogasteridae</taxon>
        <taxon>Pristionchus</taxon>
    </lineage>
</organism>
<sequence>MSSAPTIECAFRDPTTILNSTRNLAELVGDRVQVLDGLIVASDRGIGGPIGSLILLLRSQPAAPSSSRCDPSPTFAWTACARASWPRCLDGVGGASHLENHQDRVRLVLRVEAHALLLGFRSRFAGRARGARGGDRRLRSMARESSS</sequence>
<proteinExistence type="predicted"/>
<gene>
    <name evidence="1" type="ORF">PENTCL1PPCAC_9256</name>
</gene>